<protein>
    <submittedName>
        <fullName evidence="4">HAD-IIB family hydrolase</fullName>
    </submittedName>
</protein>
<evidence type="ECO:0000256" key="3">
    <source>
        <dbReference type="ARBA" id="ARBA00022842"/>
    </source>
</evidence>
<dbReference type="InterPro" id="IPR006381">
    <property type="entry name" value="HAD-SF-IIB-MPGP"/>
</dbReference>
<dbReference type="InterPro" id="IPR036412">
    <property type="entry name" value="HAD-like_sf"/>
</dbReference>
<sequence length="264" mass="27342">MTDDLPLLVFSDLDGTLLDHDSYDYTPALPALAALHRVGAGVVLATSKTAAEVAPLRAALGLTDWPAIVENGAGVLDAGAQATGDDSDYRRIRAILATLPAGFQGFGDVTAQDVADITGLPLSAARAAQQRRFSEPGLWKGDAATLDAFMTAAQAAGLHARQGGRFLTLSMGGTKADRMGALIARFAPRTTIALGDAPNDAEMLETADFGVIVANPHAPPLPPLRGEGAGRIIRTTAPGPHGWSQAIFALLHRLGLIKEAAPDV</sequence>
<dbReference type="GO" id="GO:0016787">
    <property type="term" value="F:hydrolase activity"/>
    <property type="evidence" value="ECO:0007669"/>
    <property type="project" value="UniProtKB-KW"/>
</dbReference>
<dbReference type="SFLD" id="SFLDG01140">
    <property type="entry name" value="C2.B:_Phosphomannomutase_and_P"/>
    <property type="match status" value="1"/>
</dbReference>
<evidence type="ECO:0000256" key="2">
    <source>
        <dbReference type="ARBA" id="ARBA00022801"/>
    </source>
</evidence>
<accession>A0ABW4ED37</accession>
<dbReference type="InterPro" id="IPR023214">
    <property type="entry name" value="HAD_sf"/>
</dbReference>
<keyword evidence="1" id="KW-0479">Metal-binding</keyword>
<name>A0ABW4ED37_9RHOB</name>
<dbReference type="PANTHER" id="PTHR10000:SF8">
    <property type="entry name" value="HAD SUPERFAMILY HYDROLASE-LIKE, TYPE 3"/>
    <property type="match status" value="1"/>
</dbReference>
<keyword evidence="2 4" id="KW-0378">Hydrolase</keyword>
<evidence type="ECO:0000256" key="1">
    <source>
        <dbReference type="ARBA" id="ARBA00022723"/>
    </source>
</evidence>
<reference evidence="5" key="1">
    <citation type="journal article" date="2019" name="Int. J. Syst. Evol. Microbiol.">
        <title>The Global Catalogue of Microorganisms (GCM) 10K type strain sequencing project: providing services to taxonomists for standard genome sequencing and annotation.</title>
        <authorList>
            <consortium name="The Broad Institute Genomics Platform"/>
            <consortium name="The Broad Institute Genome Sequencing Center for Infectious Disease"/>
            <person name="Wu L."/>
            <person name="Ma J."/>
        </authorList>
    </citation>
    <scope>NUCLEOTIDE SEQUENCE [LARGE SCALE GENOMIC DNA]</scope>
    <source>
        <strain evidence="5">CGMCC 1.12477</strain>
    </source>
</reference>
<dbReference type="Proteomes" id="UP001597186">
    <property type="component" value="Unassembled WGS sequence"/>
</dbReference>
<dbReference type="SFLD" id="SFLDS00003">
    <property type="entry name" value="Haloacid_Dehalogenase"/>
    <property type="match status" value="1"/>
</dbReference>
<evidence type="ECO:0000313" key="4">
    <source>
        <dbReference type="EMBL" id="MFD1509253.1"/>
    </source>
</evidence>
<dbReference type="Pfam" id="PF08282">
    <property type="entry name" value="Hydrolase_3"/>
    <property type="match status" value="2"/>
</dbReference>
<organism evidence="4 5">
    <name type="scientific">Lacimonas salitolerans</name>
    <dbReference type="NCBI Taxonomy" id="1323750"/>
    <lineage>
        <taxon>Bacteria</taxon>
        <taxon>Pseudomonadati</taxon>
        <taxon>Pseudomonadota</taxon>
        <taxon>Alphaproteobacteria</taxon>
        <taxon>Rhodobacterales</taxon>
        <taxon>Paracoccaceae</taxon>
        <taxon>Lacimonas</taxon>
    </lineage>
</organism>
<dbReference type="NCBIfam" id="TIGR01486">
    <property type="entry name" value="HAD-SF-IIB-MPGP"/>
    <property type="match status" value="1"/>
</dbReference>
<dbReference type="EMBL" id="JBHUDD010000047">
    <property type="protein sequence ID" value="MFD1509253.1"/>
    <property type="molecule type" value="Genomic_DNA"/>
</dbReference>
<dbReference type="Gene3D" id="3.40.50.1000">
    <property type="entry name" value="HAD superfamily/HAD-like"/>
    <property type="match status" value="1"/>
</dbReference>
<dbReference type="Gene3D" id="3.30.980.20">
    <property type="entry name" value="Putative mannosyl-3-phosphoglycerate phosphatase, domain 2"/>
    <property type="match status" value="1"/>
</dbReference>
<keyword evidence="5" id="KW-1185">Reference proteome</keyword>
<dbReference type="PANTHER" id="PTHR10000">
    <property type="entry name" value="PHOSPHOSERINE PHOSPHATASE"/>
    <property type="match status" value="1"/>
</dbReference>
<dbReference type="SFLD" id="SFLDG01142">
    <property type="entry name" value="C2.B.2:_Mannosyl-3-phosphoglyc"/>
    <property type="match status" value="1"/>
</dbReference>
<dbReference type="RefSeq" id="WP_379914452.1">
    <property type="nucleotide sequence ID" value="NZ_JBHUDD010000047.1"/>
</dbReference>
<keyword evidence="3" id="KW-0460">Magnesium</keyword>
<comment type="caution">
    <text evidence="4">The sequence shown here is derived from an EMBL/GenBank/DDBJ whole genome shotgun (WGS) entry which is preliminary data.</text>
</comment>
<proteinExistence type="predicted"/>
<gene>
    <name evidence="4" type="ORF">ACFTOW_07540</name>
</gene>
<dbReference type="SUPFAM" id="SSF56784">
    <property type="entry name" value="HAD-like"/>
    <property type="match status" value="1"/>
</dbReference>
<evidence type="ECO:0000313" key="5">
    <source>
        <dbReference type="Proteomes" id="UP001597186"/>
    </source>
</evidence>